<dbReference type="EMBL" id="JAFIRN010000004">
    <property type="protein sequence ID" value="KAG5850185.1"/>
    <property type="molecule type" value="Genomic_DNA"/>
</dbReference>
<name>A0A9D3S0K4_ANGAN</name>
<dbReference type="AlphaFoldDB" id="A0A9D3S0K4"/>
<feature type="compositionally biased region" description="Basic residues" evidence="1">
    <location>
        <begin position="46"/>
        <end position="58"/>
    </location>
</feature>
<keyword evidence="4" id="KW-1185">Reference proteome</keyword>
<proteinExistence type="predicted"/>
<evidence type="ECO:0000313" key="4">
    <source>
        <dbReference type="Proteomes" id="UP001044222"/>
    </source>
</evidence>
<sequence>MATGRGRALASFRMGLEKVQQANIRIPPNTPSSTNEKKEMQSDTTKKKRHGTSRKHHPKPESKGATVRLRNPVNRSQNYFERMPPEIVLKILSYLDAASLFCIGFVNKQFHELANNNAMWYRMFTNESGKMKKWKPKQTDEVAEGMNAVSIQEKPEGYWKRLYFRKMVGYNESKWKRQLKAINPYTGLPRLTEQVLRDLHVTWEITVTEKRGRECTVQQTHAYFSDSSVTVCWSNGSWPPFHQLSMLQLYGVKRVAFDCPTVNRPGWRSLIAKHDLHDIRERGRVIGSDKLVNLYHLAPGLIIGLWRGNCSVAFVMMNFHFHKLVERSLLGSSICPYTVPEDRPPFDDVDPEYGLHGYTMHILLHNTVKHIMSGHFSQLFCKTDHIRDGFIQLRAINRNDLSQHTPLSGKINLPWKTVGLDGIVQNCCMMTLTVLDEAQNPFWCVSTPVTMMLSKQESSSYDYEGERFFMKHQDSEGKIRIELVWLAEQEQFFLTNLVIYIATAKVNKHFGRQY</sequence>
<dbReference type="InterPro" id="IPR036047">
    <property type="entry name" value="F-box-like_dom_sf"/>
</dbReference>
<comment type="caution">
    <text evidence="3">The sequence shown here is derived from an EMBL/GenBank/DDBJ whole genome shotgun (WGS) entry which is preliminary data.</text>
</comment>
<dbReference type="SUPFAM" id="SSF81383">
    <property type="entry name" value="F-box domain"/>
    <property type="match status" value="1"/>
</dbReference>
<dbReference type="PANTHER" id="PTHR46731:SF1">
    <property type="entry name" value="F-BOX ONLY PROTEIN 15"/>
    <property type="match status" value="1"/>
</dbReference>
<evidence type="ECO:0000259" key="2">
    <source>
        <dbReference type="PROSITE" id="PS50181"/>
    </source>
</evidence>
<dbReference type="Pfam" id="PF12937">
    <property type="entry name" value="F-box-like"/>
    <property type="match status" value="1"/>
</dbReference>
<reference evidence="3" key="1">
    <citation type="submission" date="2021-01" db="EMBL/GenBank/DDBJ databases">
        <title>A chromosome-scale assembly of European eel, Anguilla anguilla.</title>
        <authorList>
            <person name="Henkel C."/>
            <person name="Jong-Raadsen S.A."/>
            <person name="Dufour S."/>
            <person name="Weltzien F.-A."/>
            <person name="Palstra A.P."/>
            <person name="Pelster B."/>
            <person name="Spaink H.P."/>
            <person name="Van Den Thillart G.E."/>
            <person name="Jansen H."/>
            <person name="Zahm M."/>
            <person name="Klopp C."/>
            <person name="Cedric C."/>
            <person name="Louis A."/>
            <person name="Berthelot C."/>
            <person name="Parey E."/>
            <person name="Roest Crollius H."/>
            <person name="Montfort J."/>
            <person name="Robinson-Rechavi M."/>
            <person name="Bucao C."/>
            <person name="Bouchez O."/>
            <person name="Gislard M."/>
            <person name="Lluch J."/>
            <person name="Milhes M."/>
            <person name="Lampietro C."/>
            <person name="Lopez Roques C."/>
            <person name="Donnadieu C."/>
            <person name="Braasch I."/>
            <person name="Desvignes T."/>
            <person name="Postlethwait J."/>
            <person name="Bobe J."/>
            <person name="Guiguen Y."/>
            <person name="Dirks R."/>
        </authorList>
    </citation>
    <scope>NUCLEOTIDE SEQUENCE</scope>
    <source>
        <strain evidence="3">Tag_6206</strain>
        <tissue evidence="3">Liver</tissue>
    </source>
</reference>
<dbReference type="Gene3D" id="1.20.1280.50">
    <property type="match status" value="1"/>
</dbReference>
<protein>
    <recommendedName>
        <fullName evidence="2">F-box domain-containing protein</fullName>
    </recommendedName>
</protein>
<accession>A0A9D3S0K4</accession>
<gene>
    <name evidence="3" type="ORF">ANANG_G00079540</name>
</gene>
<dbReference type="GO" id="GO:0019005">
    <property type="term" value="C:SCF ubiquitin ligase complex"/>
    <property type="evidence" value="ECO:0007669"/>
    <property type="project" value="TreeGrafter"/>
</dbReference>
<dbReference type="InterPro" id="IPR001810">
    <property type="entry name" value="F-box_dom"/>
</dbReference>
<evidence type="ECO:0000256" key="1">
    <source>
        <dbReference type="SAM" id="MobiDB-lite"/>
    </source>
</evidence>
<dbReference type="PANTHER" id="PTHR46731">
    <property type="entry name" value="F-BOX ONLY PROTEIN 15"/>
    <property type="match status" value="1"/>
</dbReference>
<feature type="domain" description="F-box" evidence="2">
    <location>
        <begin position="77"/>
        <end position="123"/>
    </location>
</feature>
<dbReference type="CDD" id="cd22093">
    <property type="entry name" value="F-box_FBXO15"/>
    <property type="match status" value="1"/>
</dbReference>
<dbReference type="SMART" id="SM00256">
    <property type="entry name" value="FBOX"/>
    <property type="match status" value="1"/>
</dbReference>
<feature type="compositionally biased region" description="Basic and acidic residues" evidence="1">
    <location>
        <begin position="35"/>
        <end position="45"/>
    </location>
</feature>
<evidence type="ECO:0000313" key="3">
    <source>
        <dbReference type="EMBL" id="KAG5850185.1"/>
    </source>
</evidence>
<organism evidence="3 4">
    <name type="scientific">Anguilla anguilla</name>
    <name type="common">European freshwater eel</name>
    <name type="synonym">Muraena anguilla</name>
    <dbReference type="NCBI Taxonomy" id="7936"/>
    <lineage>
        <taxon>Eukaryota</taxon>
        <taxon>Metazoa</taxon>
        <taxon>Chordata</taxon>
        <taxon>Craniata</taxon>
        <taxon>Vertebrata</taxon>
        <taxon>Euteleostomi</taxon>
        <taxon>Actinopterygii</taxon>
        <taxon>Neopterygii</taxon>
        <taxon>Teleostei</taxon>
        <taxon>Anguilliformes</taxon>
        <taxon>Anguillidae</taxon>
        <taxon>Anguilla</taxon>
    </lineage>
</organism>
<dbReference type="Proteomes" id="UP001044222">
    <property type="component" value="Unassembled WGS sequence"/>
</dbReference>
<dbReference type="PROSITE" id="PS50181">
    <property type="entry name" value="FBOX"/>
    <property type="match status" value="1"/>
</dbReference>
<feature type="region of interest" description="Disordered" evidence="1">
    <location>
        <begin position="19"/>
        <end position="73"/>
    </location>
</feature>